<protein>
    <submittedName>
        <fullName evidence="4">BTBD2-like protein</fullName>
    </submittedName>
</protein>
<evidence type="ECO:0000313" key="4">
    <source>
        <dbReference type="EMBL" id="WAR13505.1"/>
    </source>
</evidence>
<dbReference type="CDD" id="cd14733">
    <property type="entry name" value="BACK"/>
    <property type="match status" value="1"/>
</dbReference>
<accession>A0ABY7EU61</accession>
<dbReference type="Proteomes" id="UP001164746">
    <property type="component" value="Chromosome 8"/>
</dbReference>
<dbReference type="InterPro" id="IPR038648">
    <property type="entry name" value="PHR_sf"/>
</dbReference>
<dbReference type="Gene3D" id="2.60.120.820">
    <property type="entry name" value="PHR domain"/>
    <property type="match status" value="1"/>
</dbReference>
<comment type="subcellular location">
    <subcellularLocation>
        <location evidence="1">Cytoplasm</location>
    </subcellularLocation>
</comment>
<dbReference type="InterPro" id="IPR012983">
    <property type="entry name" value="PHR"/>
</dbReference>
<dbReference type="PROSITE" id="PS50097">
    <property type="entry name" value="BTB"/>
    <property type="match status" value="1"/>
</dbReference>
<organism evidence="4 5">
    <name type="scientific">Mya arenaria</name>
    <name type="common">Soft-shell clam</name>
    <dbReference type="NCBI Taxonomy" id="6604"/>
    <lineage>
        <taxon>Eukaryota</taxon>
        <taxon>Metazoa</taxon>
        <taxon>Spiralia</taxon>
        <taxon>Lophotrochozoa</taxon>
        <taxon>Mollusca</taxon>
        <taxon>Bivalvia</taxon>
        <taxon>Autobranchia</taxon>
        <taxon>Heteroconchia</taxon>
        <taxon>Euheterodonta</taxon>
        <taxon>Imparidentia</taxon>
        <taxon>Neoheterodontei</taxon>
        <taxon>Myida</taxon>
        <taxon>Myoidea</taxon>
        <taxon>Myidae</taxon>
        <taxon>Mya</taxon>
    </lineage>
</organism>
<feature type="domain" description="BTB" evidence="3">
    <location>
        <begin position="32"/>
        <end position="98"/>
    </location>
</feature>
<dbReference type="InterPro" id="IPR000210">
    <property type="entry name" value="BTB/POZ_dom"/>
</dbReference>
<gene>
    <name evidence="4" type="ORF">MAR_027685</name>
</gene>
<evidence type="ECO:0000256" key="1">
    <source>
        <dbReference type="ARBA" id="ARBA00004496"/>
    </source>
</evidence>
<name>A0ABY7EU61_MYAAR</name>
<dbReference type="Gene3D" id="1.25.40.420">
    <property type="match status" value="1"/>
</dbReference>
<dbReference type="Gene3D" id="3.30.710.10">
    <property type="entry name" value="Potassium Channel Kv1.1, Chain A"/>
    <property type="match status" value="1"/>
</dbReference>
<sequence length="437" mass="49834">MAEYYPPEQDWQSTKPTISECSKHMWTHKLACDITFNVGPNKKPIQAHRYVLMSRSCVFYEMLAEQPREGSIEIPDVTEDSFNLFMQYLYYDDFTANVTGTLGLLRCAKKYKVQGLINRCLLVLKNQMDPKSVCSVLESAHVFNDEILKNKCLKTILYEPLPVLESDSIGDLCSECFAEIISRDDLAVPEEKVFDAVLKYAKIKCRVQRQEELPDNVSRFAKDLIKHVRLPLTSLEYFSEVIEPSGLLAESEALRLYRYFARNKTGDTGEFSQTPRKCMYEICRFKSTASGWGYKRDNVDGITFESSENIQLRGIQLYGTDQGPGELKVTIRLVQQPYRAVLTTKQAIVECNGKQKLYSIFFEQPKEIRKGKRYSFDVIIRGPTTFYGVEGQREVEGDNVKFCFSNSDKSSNNTVIERGQIPGLIFELPSPAPGTGV</sequence>
<dbReference type="SMART" id="SM00875">
    <property type="entry name" value="BACK"/>
    <property type="match status" value="1"/>
</dbReference>
<keyword evidence="5" id="KW-1185">Reference proteome</keyword>
<dbReference type="SMART" id="SM00225">
    <property type="entry name" value="BTB"/>
    <property type="match status" value="1"/>
</dbReference>
<evidence type="ECO:0000259" key="3">
    <source>
        <dbReference type="PROSITE" id="PS50097"/>
    </source>
</evidence>
<dbReference type="InterPro" id="IPR011705">
    <property type="entry name" value="BACK"/>
</dbReference>
<dbReference type="InterPro" id="IPR011333">
    <property type="entry name" value="SKP1/BTB/POZ_sf"/>
</dbReference>
<dbReference type="Pfam" id="PF07707">
    <property type="entry name" value="BACK"/>
    <property type="match status" value="1"/>
</dbReference>
<dbReference type="Pfam" id="PF00651">
    <property type="entry name" value="BTB"/>
    <property type="match status" value="1"/>
</dbReference>
<dbReference type="PANTHER" id="PTHR45774:SF3">
    <property type="entry name" value="BTB (POZ) DOMAIN-CONTAINING 2B-RELATED"/>
    <property type="match status" value="1"/>
</dbReference>
<proteinExistence type="predicted"/>
<dbReference type="Pfam" id="PF08005">
    <property type="entry name" value="PHR"/>
    <property type="match status" value="1"/>
</dbReference>
<dbReference type="EMBL" id="CP111019">
    <property type="protein sequence ID" value="WAR13505.1"/>
    <property type="molecule type" value="Genomic_DNA"/>
</dbReference>
<dbReference type="SUPFAM" id="SSF54695">
    <property type="entry name" value="POZ domain"/>
    <property type="match status" value="1"/>
</dbReference>
<evidence type="ECO:0000313" key="5">
    <source>
        <dbReference type="Proteomes" id="UP001164746"/>
    </source>
</evidence>
<reference evidence="4" key="1">
    <citation type="submission" date="2022-11" db="EMBL/GenBank/DDBJ databases">
        <title>Centuries of genome instability and evolution in soft-shell clam transmissible cancer (bioRxiv).</title>
        <authorList>
            <person name="Hart S.F.M."/>
            <person name="Yonemitsu M.A."/>
            <person name="Giersch R.M."/>
            <person name="Beal B.F."/>
            <person name="Arriagada G."/>
            <person name="Davis B.W."/>
            <person name="Ostrander E.A."/>
            <person name="Goff S.P."/>
            <person name="Metzger M.J."/>
        </authorList>
    </citation>
    <scope>NUCLEOTIDE SEQUENCE</scope>
    <source>
        <strain evidence="4">MELC-2E11</strain>
        <tissue evidence="4">Siphon/mantle</tissue>
    </source>
</reference>
<evidence type="ECO:0000256" key="2">
    <source>
        <dbReference type="ARBA" id="ARBA00022490"/>
    </source>
</evidence>
<dbReference type="PANTHER" id="PTHR45774">
    <property type="entry name" value="BTB/POZ DOMAIN-CONTAINING"/>
    <property type="match status" value="1"/>
</dbReference>
<keyword evidence="2" id="KW-0963">Cytoplasm</keyword>